<proteinExistence type="predicted"/>
<accession>A0A379E076</accession>
<feature type="domain" description="DUF4435" evidence="1">
    <location>
        <begin position="28"/>
        <end position="205"/>
    </location>
</feature>
<evidence type="ECO:0000259" key="1">
    <source>
        <dbReference type="Pfam" id="PF14491"/>
    </source>
</evidence>
<gene>
    <name evidence="2" type="ORF">NCTC11157_01874</name>
</gene>
<protein>
    <recommendedName>
        <fullName evidence="1">DUF4435 domain-containing protein</fullName>
    </recommendedName>
</protein>
<name>A0A379E076_9BACT</name>
<dbReference type="InterPro" id="IPR029492">
    <property type="entry name" value="DUF4435"/>
</dbReference>
<evidence type="ECO:0000313" key="3">
    <source>
        <dbReference type="Proteomes" id="UP000254072"/>
    </source>
</evidence>
<reference evidence="2 3" key="1">
    <citation type="submission" date="2018-06" db="EMBL/GenBank/DDBJ databases">
        <authorList>
            <consortium name="Pathogen Informatics"/>
            <person name="Doyle S."/>
        </authorList>
    </citation>
    <scope>NUCLEOTIDE SEQUENCE [LARGE SCALE GENOMIC DNA]</scope>
    <source>
        <strain evidence="2 3">NCTC11157</strain>
    </source>
</reference>
<organism evidence="2 3">
    <name type="scientific">Prevotella disiens</name>
    <dbReference type="NCBI Taxonomy" id="28130"/>
    <lineage>
        <taxon>Bacteria</taxon>
        <taxon>Pseudomonadati</taxon>
        <taxon>Bacteroidota</taxon>
        <taxon>Bacteroidia</taxon>
        <taxon>Bacteroidales</taxon>
        <taxon>Prevotellaceae</taxon>
        <taxon>Prevotella</taxon>
    </lineage>
</organism>
<dbReference type="EMBL" id="UGTL01000001">
    <property type="protein sequence ID" value="SUB86127.1"/>
    <property type="molecule type" value="Genomic_DNA"/>
</dbReference>
<dbReference type="Proteomes" id="UP000254072">
    <property type="component" value="Unassembled WGS sequence"/>
</dbReference>
<sequence>MGKQLRENLSSEYIQAANRLNGRNARKKILAYVESYDDIFFWRTALSEFENEERYFEVMLPSRQTLTRGKKSVLMNLFQENVGESMIACVDADYDYLLQGLTSTSQAVNYNPYVFHTYAYAIENLQCFAGSLHDVTVAVTLNDKNIFDFEEYLRQYSEAIFPLFVWNIWFYRNNIYGRFTITDFNHIIELGNFSFSTAFQNIQRVRKKVARKIQQS</sequence>
<dbReference type="AlphaFoldDB" id="A0A379E076"/>
<dbReference type="Pfam" id="PF14491">
    <property type="entry name" value="DUF4435"/>
    <property type="match status" value="1"/>
</dbReference>
<evidence type="ECO:0000313" key="2">
    <source>
        <dbReference type="EMBL" id="SUB86127.1"/>
    </source>
</evidence>